<feature type="region of interest" description="Disordered" evidence="3">
    <location>
        <begin position="1"/>
        <end position="46"/>
    </location>
</feature>
<evidence type="ECO:0000256" key="3">
    <source>
        <dbReference type="SAM" id="MobiDB-lite"/>
    </source>
</evidence>
<sequence length="118" mass="13985">MAKGNRCHCPKSGKRSFSLRRPKSRRQQTRSRSRRKQSRGRRPLPAFFLFMKDKRCDVKCANPSWDVIQMAKKLGSMWHQQPSADKERYKRTASQLRQAYKGKRSQSCGKTRKRARTR</sequence>
<feature type="region of interest" description="Disordered" evidence="3">
    <location>
        <begin position="78"/>
        <end position="118"/>
    </location>
</feature>
<feature type="compositionally biased region" description="Basic residues" evidence="3">
    <location>
        <begin position="1"/>
        <end position="42"/>
    </location>
</feature>
<dbReference type="InterPro" id="IPR050342">
    <property type="entry name" value="HMGB"/>
</dbReference>
<evidence type="ECO:0000259" key="4">
    <source>
        <dbReference type="PROSITE" id="PS50118"/>
    </source>
</evidence>
<dbReference type="PANTHER" id="PTHR48112:SF22">
    <property type="entry name" value="MITOCHONDRIAL TRANSCRIPTION FACTOR A, ISOFORM B"/>
    <property type="match status" value="1"/>
</dbReference>
<feature type="DNA-binding region" description="HMG box" evidence="2">
    <location>
        <begin position="40"/>
        <end position="108"/>
    </location>
</feature>
<organism evidence="5 6">
    <name type="scientific">Phrynocephalus forsythii</name>
    <dbReference type="NCBI Taxonomy" id="171643"/>
    <lineage>
        <taxon>Eukaryota</taxon>
        <taxon>Metazoa</taxon>
        <taxon>Chordata</taxon>
        <taxon>Craniata</taxon>
        <taxon>Vertebrata</taxon>
        <taxon>Euteleostomi</taxon>
        <taxon>Lepidosauria</taxon>
        <taxon>Squamata</taxon>
        <taxon>Bifurcata</taxon>
        <taxon>Unidentata</taxon>
        <taxon>Episquamata</taxon>
        <taxon>Toxicofera</taxon>
        <taxon>Iguania</taxon>
        <taxon>Acrodonta</taxon>
        <taxon>Agamidae</taxon>
        <taxon>Agaminae</taxon>
        <taxon>Phrynocephalus</taxon>
    </lineage>
</organism>
<comment type="caution">
    <text evidence="5">The sequence shown here is derived from an EMBL/GenBank/DDBJ whole genome shotgun (WGS) entry which is preliminary data.</text>
</comment>
<dbReference type="AlphaFoldDB" id="A0A9Q1AQX7"/>
<dbReference type="OrthoDB" id="1919336at2759"/>
<evidence type="ECO:0000313" key="5">
    <source>
        <dbReference type="EMBL" id="KAJ7304361.1"/>
    </source>
</evidence>
<evidence type="ECO:0000256" key="2">
    <source>
        <dbReference type="PROSITE-ProRule" id="PRU00267"/>
    </source>
</evidence>
<name>A0A9Q1AQX7_9SAUR</name>
<dbReference type="PANTHER" id="PTHR48112">
    <property type="entry name" value="HIGH MOBILITY GROUP PROTEIN DSP1"/>
    <property type="match status" value="1"/>
</dbReference>
<dbReference type="Proteomes" id="UP001142489">
    <property type="component" value="Unassembled WGS sequence"/>
</dbReference>
<dbReference type="PROSITE" id="PS50118">
    <property type="entry name" value="HMG_BOX_2"/>
    <property type="match status" value="1"/>
</dbReference>
<dbReference type="GO" id="GO:0003677">
    <property type="term" value="F:DNA binding"/>
    <property type="evidence" value="ECO:0007669"/>
    <property type="project" value="UniProtKB-UniRule"/>
</dbReference>
<feature type="compositionally biased region" description="Basic residues" evidence="3">
    <location>
        <begin position="100"/>
        <end position="118"/>
    </location>
</feature>
<proteinExistence type="predicted"/>
<keyword evidence="1 2" id="KW-0238">DNA-binding</keyword>
<dbReference type="Pfam" id="PF00505">
    <property type="entry name" value="HMG_box"/>
    <property type="match status" value="1"/>
</dbReference>
<evidence type="ECO:0000256" key="1">
    <source>
        <dbReference type="ARBA" id="ARBA00023125"/>
    </source>
</evidence>
<evidence type="ECO:0000313" key="6">
    <source>
        <dbReference type="Proteomes" id="UP001142489"/>
    </source>
</evidence>
<gene>
    <name evidence="5" type="ORF">JRQ81_011912</name>
</gene>
<dbReference type="GO" id="GO:0005634">
    <property type="term" value="C:nucleus"/>
    <property type="evidence" value="ECO:0007669"/>
    <property type="project" value="UniProtKB-UniRule"/>
</dbReference>
<dbReference type="SMART" id="SM00398">
    <property type="entry name" value="HMG"/>
    <property type="match status" value="1"/>
</dbReference>
<dbReference type="Gene3D" id="1.10.30.10">
    <property type="entry name" value="High mobility group box domain"/>
    <property type="match status" value="1"/>
</dbReference>
<dbReference type="InterPro" id="IPR036910">
    <property type="entry name" value="HMG_box_dom_sf"/>
</dbReference>
<dbReference type="GO" id="GO:0006357">
    <property type="term" value="P:regulation of transcription by RNA polymerase II"/>
    <property type="evidence" value="ECO:0007669"/>
    <property type="project" value="TreeGrafter"/>
</dbReference>
<accession>A0A9Q1AQX7</accession>
<dbReference type="InterPro" id="IPR009071">
    <property type="entry name" value="HMG_box_dom"/>
</dbReference>
<keyword evidence="2" id="KW-0539">Nucleus</keyword>
<reference evidence="5" key="1">
    <citation type="journal article" date="2023" name="DNA Res.">
        <title>Chromosome-level genome assembly of Phrynocephalus forsythii using third-generation DNA sequencing and Hi-C analysis.</title>
        <authorList>
            <person name="Qi Y."/>
            <person name="Zhao W."/>
            <person name="Zhao Y."/>
            <person name="Niu C."/>
            <person name="Cao S."/>
            <person name="Zhang Y."/>
        </authorList>
    </citation>
    <scope>NUCLEOTIDE SEQUENCE</scope>
    <source>
        <tissue evidence="5">Muscle</tissue>
    </source>
</reference>
<feature type="domain" description="HMG box" evidence="4">
    <location>
        <begin position="40"/>
        <end position="108"/>
    </location>
</feature>
<protein>
    <recommendedName>
        <fullName evidence="4">HMG box domain-containing protein</fullName>
    </recommendedName>
</protein>
<dbReference type="EMBL" id="JAPFRF010000023">
    <property type="protein sequence ID" value="KAJ7304361.1"/>
    <property type="molecule type" value="Genomic_DNA"/>
</dbReference>
<dbReference type="SUPFAM" id="SSF47095">
    <property type="entry name" value="HMG-box"/>
    <property type="match status" value="1"/>
</dbReference>
<keyword evidence="6" id="KW-1185">Reference proteome</keyword>